<dbReference type="Proteomes" id="UP000694050">
    <property type="component" value="Unassembled WGS sequence"/>
</dbReference>
<dbReference type="AlphaFoldDB" id="A0A8J5TTF8"/>
<sequence length="429" mass="49015">MAASLNGTHPVSILSELMLAKWKVQVSNGESLSGGLPHDPMVLREENHLDHEPFEFLRSMDTVFEPELERVDDSSLLGGIEVAVRGYKWDIAIRQVAGELNSDVLSRLEYGGELNSDVLSRLKDGVDLSFAPLFFHFLGTNDYVLWSIKNDPRTTNTTSKVVLLFYASILKPTYPVLDMLLKLNIISPEMRTHLMPDFGTFWWKETYISSAVGETHSIWQYFLVKEFYAWLDGETYDVNHRFVGIVERFLRIGADHRFRFSILVLQWPTIAGIKPETQDTFTFGDPNEPQTLSFRRKWRRGLGDALPNVDENADVVGLDCTFSKVRTWPYEPNGPRREISFTGWIRAMGDFPGKYDVLQLVEERAHDWQSLRNEQGDWVPSPLEDQQLAISTTSSKTKEVVSLNAEPTALSKKYTTLNWVYLPALILES</sequence>
<gene>
    <name evidence="1" type="ORF">Forpe1208_v009674</name>
</gene>
<proteinExistence type="predicted"/>
<reference evidence="1" key="1">
    <citation type="submission" date="2021-04" db="EMBL/GenBank/DDBJ databases">
        <title>First draft genome resource for Brassicaceae pathogens Fusarium oxysporum f. sp. raphani and Fusarium oxysporum f. sp. rapae.</title>
        <authorList>
            <person name="Asai S."/>
        </authorList>
    </citation>
    <scope>NUCLEOTIDE SEQUENCE</scope>
    <source>
        <strain evidence="1">Tf1208</strain>
    </source>
</reference>
<evidence type="ECO:0000313" key="2">
    <source>
        <dbReference type="Proteomes" id="UP000694050"/>
    </source>
</evidence>
<accession>A0A8J5TTF8</accession>
<comment type="caution">
    <text evidence="1">The sequence shown here is derived from an EMBL/GenBank/DDBJ whole genome shotgun (WGS) entry which is preliminary data.</text>
</comment>
<name>A0A8J5TTF8_FUSOX</name>
<protein>
    <submittedName>
        <fullName evidence="1">Uncharacterized protein</fullName>
    </submittedName>
</protein>
<organism evidence="1 2">
    <name type="scientific">Fusarium oxysporum f. sp. rapae</name>
    <dbReference type="NCBI Taxonomy" id="485398"/>
    <lineage>
        <taxon>Eukaryota</taxon>
        <taxon>Fungi</taxon>
        <taxon>Dikarya</taxon>
        <taxon>Ascomycota</taxon>
        <taxon>Pezizomycotina</taxon>
        <taxon>Sordariomycetes</taxon>
        <taxon>Hypocreomycetidae</taxon>
        <taxon>Hypocreales</taxon>
        <taxon>Nectriaceae</taxon>
        <taxon>Fusarium</taxon>
        <taxon>Fusarium oxysporum species complex</taxon>
    </lineage>
</organism>
<dbReference type="EMBL" id="JAELUQ010000007">
    <property type="protein sequence ID" value="KAG7410929.1"/>
    <property type="molecule type" value="Genomic_DNA"/>
</dbReference>
<evidence type="ECO:0000313" key="1">
    <source>
        <dbReference type="EMBL" id="KAG7410929.1"/>
    </source>
</evidence>